<proteinExistence type="predicted"/>
<sequence length="61" mass="6641">MIDAGGDHGSWWGEGDVTSDIIHPYYSLVQSVVTTPPGCHLISTQAKSNRYGLCDGKFLKM</sequence>
<dbReference type="EMBL" id="KQ416193">
    <property type="protein sequence ID" value="KOF98249.1"/>
    <property type="molecule type" value="Genomic_DNA"/>
</dbReference>
<name>A0A0L8IA25_OCTBM</name>
<evidence type="ECO:0000313" key="1">
    <source>
        <dbReference type="EMBL" id="KOF98249.1"/>
    </source>
</evidence>
<protein>
    <submittedName>
        <fullName evidence="1">Uncharacterized protein</fullName>
    </submittedName>
</protein>
<organism evidence="1">
    <name type="scientific">Octopus bimaculoides</name>
    <name type="common">California two-spotted octopus</name>
    <dbReference type="NCBI Taxonomy" id="37653"/>
    <lineage>
        <taxon>Eukaryota</taxon>
        <taxon>Metazoa</taxon>
        <taxon>Spiralia</taxon>
        <taxon>Lophotrochozoa</taxon>
        <taxon>Mollusca</taxon>
        <taxon>Cephalopoda</taxon>
        <taxon>Coleoidea</taxon>
        <taxon>Octopodiformes</taxon>
        <taxon>Octopoda</taxon>
        <taxon>Incirrata</taxon>
        <taxon>Octopodidae</taxon>
        <taxon>Octopus</taxon>
    </lineage>
</organism>
<dbReference type="AlphaFoldDB" id="A0A0L8IA25"/>
<gene>
    <name evidence="1" type="ORF">OCBIM_22026559mg</name>
</gene>
<accession>A0A0L8IA25</accession>
<reference evidence="1" key="1">
    <citation type="submission" date="2015-07" db="EMBL/GenBank/DDBJ databases">
        <title>MeaNS - Measles Nucleotide Surveillance Program.</title>
        <authorList>
            <person name="Tran T."/>
            <person name="Druce J."/>
        </authorList>
    </citation>
    <scope>NUCLEOTIDE SEQUENCE</scope>
    <source>
        <strain evidence="1">UCB-OBI-ISO-001</strain>
        <tissue evidence="1">Gonad</tissue>
    </source>
</reference>